<dbReference type="Proteomes" id="UP000001067">
    <property type="component" value="Unassembled WGS sequence"/>
</dbReference>
<organism evidence="3">
    <name type="scientific">Pyrenophora teres f. teres (strain 0-1)</name>
    <name type="common">Barley net blotch fungus</name>
    <name type="synonym">Drechslera teres f. teres</name>
    <dbReference type="NCBI Taxonomy" id="861557"/>
    <lineage>
        <taxon>Eukaryota</taxon>
        <taxon>Fungi</taxon>
        <taxon>Dikarya</taxon>
        <taxon>Ascomycota</taxon>
        <taxon>Pezizomycotina</taxon>
        <taxon>Dothideomycetes</taxon>
        <taxon>Pleosporomycetidae</taxon>
        <taxon>Pleosporales</taxon>
        <taxon>Pleosporineae</taxon>
        <taxon>Pleosporaceae</taxon>
        <taxon>Pyrenophora</taxon>
    </lineage>
</organism>
<sequence length="105" mass="11893">MVSNAQIWNQSFSANRYNTPERNPTDRDDTFISGSGSNGVACQDSSAGSKVVGRDLYRLIALSPLAIEVAREMIKNSRRWLQNRMKERAGLRVLLHRQHDHVTPK</sequence>
<gene>
    <name evidence="2" type="ORF">PTT_07848</name>
</gene>
<feature type="compositionally biased region" description="Polar residues" evidence="1">
    <location>
        <begin position="13"/>
        <end position="22"/>
    </location>
</feature>
<protein>
    <submittedName>
        <fullName evidence="2">Uncharacterized protein</fullName>
    </submittedName>
</protein>
<dbReference type="EMBL" id="GL533321">
    <property type="protein sequence ID" value="EFQ94467.1"/>
    <property type="molecule type" value="Genomic_DNA"/>
</dbReference>
<feature type="region of interest" description="Disordered" evidence="1">
    <location>
        <begin position="13"/>
        <end position="46"/>
    </location>
</feature>
<evidence type="ECO:0000256" key="1">
    <source>
        <dbReference type="SAM" id="MobiDB-lite"/>
    </source>
</evidence>
<evidence type="ECO:0000313" key="2">
    <source>
        <dbReference type="EMBL" id="EFQ94467.1"/>
    </source>
</evidence>
<accession>E3RII2</accession>
<evidence type="ECO:0000313" key="3">
    <source>
        <dbReference type="Proteomes" id="UP000001067"/>
    </source>
</evidence>
<dbReference type="KEGG" id="pte:PTT_07848"/>
<dbReference type="AlphaFoldDB" id="E3RII2"/>
<keyword evidence="3" id="KW-1185">Reference proteome</keyword>
<reference evidence="2 3" key="1">
    <citation type="journal article" date="2010" name="Genome Biol.">
        <title>A first genome assembly of the barley fungal pathogen Pyrenophora teres f. teres.</title>
        <authorList>
            <person name="Ellwood S.R."/>
            <person name="Liu Z."/>
            <person name="Syme R.A."/>
            <person name="Lai Z."/>
            <person name="Hane J.K."/>
            <person name="Keiper F."/>
            <person name="Moffat C.S."/>
            <person name="Oliver R.P."/>
            <person name="Friesen T.L."/>
        </authorList>
    </citation>
    <scope>NUCLEOTIDE SEQUENCE [LARGE SCALE GENOMIC DNA]</scope>
    <source>
        <strain evidence="2 3">0-1</strain>
    </source>
</reference>
<name>E3RII2_PYRTT</name>
<dbReference type="HOGENOM" id="CLU_2237979_0_0_1"/>
<feature type="compositionally biased region" description="Polar residues" evidence="1">
    <location>
        <begin position="32"/>
        <end position="46"/>
    </location>
</feature>
<proteinExistence type="predicted"/>